<dbReference type="Pfam" id="PF03551">
    <property type="entry name" value="PadR"/>
    <property type="match status" value="1"/>
</dbReference>
<dbReference type="STRING" id="593117.TGAM_1275"/>
<reference evidence="2 3" key="1">
    <citation type="journal article" date="2007" name="Genome Biol.">
        <title>Genome analysis and genome-wide proteomics of Thermococcus gammatolerans, the most radioresistant organism known amongst the Archaea.</title>
        <authorList>
            <person name="Zivanovic Y."/>
            <person name="Armengaud J."/>
            <person name="Lagorce A."/>
            <person name="Leplat C."/>
            <person name="Guerin P."/>
            <person name="Dutertre M."/>
            <person name="Anthouard V."/>
            <person name="Forterre P."/>
            <person name="Wincker P."/>
            <person name="Confalonieri F."/>
        </authorList>
    </citation>
    <scope>NUCLEOTIDE SEQUENCE [LARGE SCALE GENOMIC DNA]</scope>
    <source>
        <strain evidence="3">DSM 15229 / JCM 11827 / EJ3</strain>
    </source>
</reference>
<dbReference type="SUPFAM" id="SSF46785">
    <property type="entry name" value="Winged helix' DNA-binding domain"/>
    <property type="match status" value="1"/>
</dbReference>
<gene>
    <name evidence="2" type="ordered locus">TGAM_1275</name>
</gene>
<feature type="domain" description="Transcription regulator PadR N-terminal" evidence="1">
    <location>
        <begin position="14"/>
        <end position="84"/>
    </location>
</feature>
<proteinExistence type="predicted"/>
<evidence type="ECO:0000313" key="3">
    <source>
        <dbReference type="Proteomes" id="UP000001488"/>
    </source>
</evidence>
<evidence type="ECO:0000259" key="1">
    <source>
        <dbReference type="Pfam" id="PF03551"/>
    </source>
</evidence>
<dbReference type="EMBL" id="CP001398">
    <property type="protein sequence ID" value="ACS33777.1"/>
    <property type="molecule type" value="Genomic_DNA"/>
</dbReference>
<keyword evidence="3" id="KW-1185">Reference proteome</keyword>
<dbReference type="PaxDb" id="593117-TGAM_1275"/>
<dbReference type="KEGG" id="tga:TGAM_1275"/>
<dbReference type="RefSeq" id="WP_015858889.1">
    <property type="nucleotide sequence ID" value="NC_012804.1"/>
</dbReference>
<dbReference type="HOGENOM" id="CLU_063440_1_3_2"/>
<dbReference type="eggNOG" id="arCOG00002">
    <property type="taxonomic scope" value="Archaea"/>
</dbReference>
<sequence>MEKPSYRGHLKILILKMLSEKPLHGYGIMRELEERYGLPQPSPGTIYPILASLRRSGLIEVIGEGKREKRLYRATEKGRKYIEENSRELEEVLRTVEKFREFSRLGGVEVGKVLKEAFSSLDGLSEEQKEELAREFKDFVRRVRAILSGIRTR</sequence>
<dbReference type="PANTHER" id="PTHR43252">
    <property type="entry name" value="TRANSCRIPTIONAL REGULATOR YQJI"/>
    <property type="match status" value="1"/>
</dbReference>
<dbReference type="InterPro" id="IPR005149">
    <property type="entry name" value="Tscrpt_reg_PadR_N"/>
</dbReference>
<dbReference type="InterPro" id="IPR036388">
    <property type="entry name" value="WH-like_DNA-bd_sf"/>
</dbReference>
<dbReference type="AlphaFoldDB" id="C5A6B5"/>
<organism evidence="2 3">
    <name type="scientific">Thermococcus gammatolerans (strain DSM 15229 / JCM 11827 / EJ3)</name>
    <dbReference type="NCBI Taxonomy" id="593117"/>
    <lineage>
        <taxon>Archaea</taxon>
        <taxon>Methanobacteriati</taxon>
        <taxon>Methanobacteriota</taxon>
        <taxon>Thermococci</taxon>
        <taxon>Thermococcales</taxon>
        <taxon>Thermococcaceae</taxon>
        <taxon>Thermococcus</taxon>
    </lineage>
</organism>
<dbReference type="InterPro" id="IPR036390">
    <property type="entry name" value="WH_DNA-bd_sf"/>
</dbReference>
<name>C5A6B5_THEGJ</name>
<dbReference type="OrthoDB" id="56053at2157"/>
<evidence type="ECO:0000313" key="2">
    <source>
        <dbReference type="EMBL" id="ACS33777.1"/>
    </source>
</evidence>
<dbReference type="PANTHER" id="PTHR43252:SF5">
    <property type="entry name" value="TRANSCRIPTIONAL REGULATOR, PADR-LIKE FAMILY"/>
    <property type="match status" value="1"/>
</dbReference>
<protein>
    <submittedName>
        <fullName evidence="2">Transcription regulator, PadR-like family</fullName>
    </submittedName>
</protein>
<dbReference type="Proteomes" id="UP000001488">
    <property type="component" value="Chromosome"/>
</dbReference>
<accession>C5A6B5</accession>
<dbReference type="PATRIC" id="fig|593117.10.peg.1273"/>
<dbReference type="GeneID" id="7987921"/>
<dbReference type="Gene3D" id="1.10.10.10">
    <property type="entry name" value="Winged helix-like DNA-binding domain superfamily/Winged helix DNA-binding domain"/>
    <property type="match status" value="1"/>
</dbReference>